<evidence type="ECO:0000313" key="1">
    <source>
        <dbReference type="EMBL" id="MBM7555487.1"/>
    </source>
</evidence>
<reference evidence="1" key="1">
    <citation type="submission" date="2021-01" db="EMBL/GenBank/DDBJ databases">
        <title>Genomic Encyclopedia of Type Strains, Phase IV (KMG-IV): sequencing the most valuable type-strain genomes for metagenomic binning, comparative biology and taxonomic classification.</title>
        <authorList>
            <person name="Goeker M."/>
        </authorList>
    </citation>
    <scope>NUCLEOTIDE SEQUENCE</scope>
    <source>
        <strain evidence="1">DSM 23230</strain>
    </source>
</reference>
<protein>
    <submittedName>
        <fullName evidence="1">Uncharacterized protein</fullName>
    </submittedName>
</protein>
<organism evidence="1 2">
    <name type="scientific">Halanaerobacter jeridensis</name>
    <dbReference type="NCBI Taxonomy" id="706427"/>
    <lineage>
        <taxon>Bacteria</taxon>
        <taxon>Bacillati</taxon>
        <taxon>Bacillota</taxon>
        <taxon>Clostridia</taxon>
        <taxon>Halanaerobiales</taxon>
        <taxon>Halobacteroidaceae</taxon>
        <taxon>Halanaerobacter</taxon>
    </lineage>
</organism>
<name>A0A939BNH2_9FIRM</name>
<dbReference type="RefSeq" id="WP_204700194.1">
    <property type="nucleotide sequence ID" value="NZ_JAFBDQ010000001.1"/>
</dbReference>
<accession>A0A939BNH2</accession>
<proteinExistence type="predicted"/>
<keyword evidence="2" id="KW-1185">Reference proteome</keyword>
<comment type="caution">
    <text evidence="1">The sequence shown here is derived from an EMBL/GenBank/DDBJ whole genome shotgun (WGS) entry which is preliminary data.</text>
</comment>
<dbReference type="AlphaFoldDB" id="A0A939BNH2"/>
<dbReference type="Proteomes" id="UP000774000">
    <property type="component" value="Unassembled WGS sequence"/>
</dbReference>
<evidence type="ECO:0000313" key="2">
    <source>
        <dbReference type="Proteomes" id="UP000774000"/>
    </source>
</evidence>
<dbReference type="EMBL" id="JAFBDQ010000001">
    <property type="protein sequence ID" value="MBM7555487.1"/>
    <property type="molecule type" value="Genomic_DNA"/>
</dbReference>
<gene>
    <name evidence="1" type="ORF">JOC47_000311</name>
</gene>
<sequence>MVINDFIKPRQEIITSDYQFNLNFADINSVDRLESSPEDFCAKTYPSQSLNRLIQIINDKIIGSSDLGSVVLTGAQGAGKTHALLMAYNLFANPDAIKNWLIEHKIKFNKFNLAIIKNQSKYCTVKAKDLADKNLWEVIFNKLGAQDLLKRVKEYPERKIIKKLINREYTAVVIDELEAYFSQLKENNNDLVESSKEFLKNLLDVAAENNNLFVFSSIKGEEYELLELVESSNAQLLNLSEFEEESEIINYRLFSSINKNVHRNEINKIIEEYINIYQEQKINIVRKEELAETLISTYPFHCDLMKLLKQQSQTQKLFILADIIGKYYDQQELLLVENIELDSLSSLNSEIYSSVQEIKKNLGEHNWDYFDEILTVLAAYNILQEHPVEKREILRGVITLANDNIDEIEKTLNHIVDESNNVIFTASGYKIKAKHDAVADWRSEIKKISQKSAKEELAAYIKENFFTTQYKVFGVDKIIDKQELTPILLLDHIAKENLSSFLENELYDSRKYENTIAVIIPKKNIITDDNLKDIKKLIAGQKLNLENSELKKIENGAEVAEEIKAANNRLQQDLKSSFGYYLDWKEEKGDYRLIKKEFNSEDFDIEVVAANNKKIKEYILKQAKKSKSGLEIEKLLHQLQVVRSNPVIASKEQFLAIVDELTAQGELIADNSTARLYKSKEELISFRADEIEDQQAAEEMVNYLKEEILPSYYKVYGWDELSDTEELEYVIFIDLPDKKEAKKDVINQLEADLKFDNTLVRIAANTNLLETEIMMTVKKILVAQSLTEEDFSELLATKKEKLITTLKSQFGSYLTWENKRNPDLNIKEISDISEIEDLVQTEKQALGNYILELLEAKKVIDIDELLVELKIDKSKVFIADDNDYYQLLRTLEERKELFLIEENNKIYIDSSKLLEGYTSSLSETELKEEFVKYVREKFFNDDYKIYGYDKIEDKPLIQSVLLFATPKETNKLETFIEDKLLCDFEYQNILLLLSPKKNIFKNDSFEYFRDLLAFTNLKSKVKKGKIERLIKDKEKKLMEKLNALQWEYIHWGQDGNRISLERQEVELKDLTSTIKVNKEQIKKYILKRVNEENKIASKKILLEMKKDKSNPFVYSNQLFNNLLEELRDNKKLFATTGIDIIYKDFITYIKDISKEFDKDKMKEKMIKYIKDNLFDFKF</sequence>